<keyword evidence="2" id="KW-0472">Membrane</keyword>
<keyword evidence="2" id="KW-0812">Transmembrane</keyword>
<dbReference type="InterPro" id="IPR051589">
    <property type="entry name" value="Sialate-O-sulfotransferase"/>
</dbReference>
<reference evidence="4 5" key="1">
    <citation type="journal article" date="2023" name="BMC Biol.">
        <title>The compact genome of the sponge Oopsacas minuta (Hexactinellida) is lacking key metazoan core genes.</title>
        <authorList>
            <person name="Santini S."/>
            <person name="Schenkelaars Q."/>
            <person name="Jourda C."/>
            <person name="Duchesne M."/>
            <person name="Belahbib H."/>
            <person name="Rocher C."/>
            <person name="Selva M."/>
            <person name="Riesgo A."/>
            <person name="Vervoort M."/>
            <person name="Leys S.P."/>
            <person name="Kodjabachian L."/>
            <person name="Le Bivic A."/>
            <person name="Borchiellini C."/>
            <person name="Claverie J.M."/>
            <person name="Renard E."/>
        </authorList>
    </citation>
    <scope>NUCLEOTIDE SEQUENCE [LARGE SCALE GENOMIC DNA]</scope>
    <source>
        <strain evidence="4">SPO-2</strain>
    </source>
</reference>
<dbReference type="Gene3D" id="3.40.50.300">
    <property type="entry name" value="P-loop containing nucleotide triphosphate hydrolases"/>
    <property type="match status" value="1"/>
</dbReference>
<proteinExistence type="inferred from homology"/>
<name>A0AAV7K1Q3_9METZ</name>
<dbReference type="Proteomes" id="UP001165289">
    <property type="component" value="Unassembled WGS sequence"/>
</dbReference>
<protein>
    <submittedName>
        <fullName evidence="4">WSC domain-containing protein 2-like</fullName>
    </submittedName>
</protein>
<organism evidence="4 5">
    <name type="scientific">Oopsacas minuta</name>
    <dbReference type="NCBI Taxonomy" id="111878"/>
    <lineage>
        <taxon>Eukaryota</taxon>
        <taxon>Metazoa</taxon>
        <taxon>Porifera</taxon>
        <taxon>Hexactinellida</taxon>
        <taxon>Hexasterophora</taxon>
        <taxon>Lyssacinosida</taxon>
        <taxon>Leucopsacidae</taxon>
        <taxon>Oopsacas</taxon>
    </lineage>
</organism>
<evidence type="ECO:0000313" key="4">
    <source>
        <dbReference type="EMBL" id="KAI6654878.1"/>
    </source>
</evidence>
<evidence type="ECO:0000259" key="3">
    <source>
        <dbReference type="Pfam" id="PF00685"/>
    </source>
</evidence>
<dbReference type="EMBL" id="JAKMXF010000221">
    <property type="protein sequence ID" value="KAI6654878.1"/>
    <property type="molecule type" value="Genomic_DNA"/>
</dbReference>
<keyword evidence="5" id="KW-1185">Reference proteome</keyword>
<keyword evidence="2" id="KW-1133">Transmembrane helix</keyword>
<dbReference type="PANTHER" id="PTHR45964:SF5">
    <property type="entry name" value="WSCD FAMILY MEMBER CG9164"/>
    <property type="match status" value="1"/>
</dbReference>
<dbReference type="Pfam" id="PF00685">
    <property type="entry name" value="Sulfotransfer_1"/>
    <property type="match status" value="1"/>
</dbReference>
<dbReference type="AlphaFoldDB" id="A0AAV7K1Q3"/>
<dbReference type="SUPFAM" id="SSF52540">
    <property type="entry name" value="P-loop containing nucleoside triphosphate hydrolases"/>
    <property type="match status" value="1"/>
</dbReference>
<feature type="domain" description="Sulfotransferase" evidence="3">
    <location>
        <begin position="129"/>
        <end position="256"/>
    </location>
</feature>
<dbReference type="InterPro" id="IPR027417">
    <property type="entry name" value="P-loop_NTPase"/>
</dbReference>
<accession>A0AAV7K1Q3</accession>
<comment type="caution">
    <text evidence="4">The sequence shown here is derived from an EMBL/GenBank/DDBJ whole genome shotgun (WGS) entry which is preliminary data.</text>
</comment>
<evidence type="ECO:0000313" key="5">
    <source>
        <dbReference type="Proteomes" id="UP001165289"/>
    </source>
</evidence>
<dbReference type="PANTHER" id="PTHR45964">
    <property type="entry name" value="WSCD FAMILY MEMBER CG9164"/>
    <property type="match status" value="1"/>
</dbReference>
<evidence type="ECO:0000256" key="2">
    <source>
        <dbReference type="SAM" id="Phobius"/>
    </source>
</evidence>
<comment type="similarity">
    <text evidence="1">Belongs to the WSCD family.</text>
</comment>
<gene>
    <name evidence="4" type="ORF">LOD99_2757</name>
</gene>
<feature type="transmembrane region" description="Helical" evidence="2">
    <location>
        <begin position="12"/>
        <end position="33"/>
    </location>
</feature>
<dbReference type="GO" id="GO:0008146">
    <property type="term" value="F:sulfotransferase activity"/>
    <property type="evidence" value="ECO:0007669"/>
    <property type="project" value="InterPro"/>
</dbReference>
<sequence length="303" mass="34937">MAKYSVKHIAIALNVVLFSILSLFLATRIYLYFFPELRSGIDCIPISYPPTHPYITSPIPTVHYGNLGCPITPKILPKPGPKVALASFPGSGNSWVRYLMEQGSGYYTGSVYIDRKLQSYGNLESVFNSSVIAIKTHESHGIINKYFTKAIDYKKCILIVRNPKQTLIAEINRFFTNDHTKSVQTSKWKSDNIQQKLLELAYGWKSFMLSWLDYSNPLLVVQYEKLMENYQLELHRILRFLELDINEEGMQCLEHNNSGYFKRFKQSEPYLSPEVLLLIQHVYSEVEPLLTRHNVTHYSGIIN</sequence>
<evidence type="ECO:0000256" key="1">
    <source>
        <dbReference type="ARBA" id="ARBA00010236"/>
    </source>
</evidence>
<dbReference type="InterPro" id="IPR000863">
    <property type="entry name" value="Sulfotransferase_dom"/>
</dbReference>